<evidence type="ECO:0000313" key="7">
    <source>
        <dbReference type="EMBL" id="OZI72726.1"/>
    </source>
</evidence>
<dbReference type="InterPro" id="IPR010982">
    <property type="entry name" value="Lambda_DNA-bd_dom_sf"/>
</dbReference>
<evidence type="ECO:0000256" key="3">
    <source>
        <dbReference type="ARBA" id="ARBA00023125"/>
    </source>
</evidence>
<dbReference type="InterPro" id="IPR028082">
    <property type="entry name" value="Peripla_BP_I"/>
</dbReference>
<keyword evidence="4" id="KW-0804">Transcription</keyword>
<dbReference type="InterPro" id="IPR046335">
    <property type="entry name" value="LacI/GalR-like_sensor"/>
</dbReference>
<evidence type="ECO:0000313" key="8">
    <source>
        <dbReference type="Proteomes" id="UP000215633"/>
    </source>
</evidence>
<dbReference type="AlphaFoldDB" id="A0A261VEZ8"/>
<dbReference type="Pfam" id="PF00356">
    <property type="entry name" value="LacI"/>
    <property type="match status" value="1"/>
</dbReference>
<dbReference type="PANTHER" id="PTHR30146:SF95">
    <property type="entry name" value="RIBOSE OPERON REPRESSOR"/>
    <property type="match status" value="1"/>
</dbReference>
<keyword evidence="8" id="KW-1185">Reference proteome</keyword>
<dbReference type="PROSITE" id="PS50932">
    <property type="entry name" value="HTH_LACI_2"/>
    <property type="match status" value="1"/>
</dbReference>
<dbReference type="Proteomes" id="UP000215633">
    <property type="component" value="Unassembled WGS sequence"/>
</dbReference>
<dbReference type="EMBL" id="NEVT01000008">
    <property type="protein sequence ID" value="OZI72726.1"/>
    <property type="molecule type" value="Genomic_DNA"/>
</dbReference>
<gene>
    <name evidence="7" type="ORF">CAL24_20845</name>
</gene>
<dbReference type="InterPro" id="IPR001387">
    <property type="entry name" value="Cro/C1-type_HTH"/>
</dbReference>
<evidence type="ECO:0000256" key="4">
    <source>
        <dbReference type="ARBA" id="ARBA00023163"/>
    </source>
</evidence>
<dbReference type="CDD" id="cd01392">
    <property type="entry name" value="HTH_LacI"/>
    <property type="match status" value="1"/>
</dbReference>
<dbReference type="Gene3D" id="1.10.260.40">
    <property type="entry name" value="lambda repressor-like DNA-binding domains"/>
    <property type="match status" value="1"/>
</dbReference>
<dbReference type="RefSeq" id="WP_081760314.1">
    <property type="nucleotide sequence ID" value="NZ_NEVT01000008.1"/>
</dbReference>
<evidence type="ECO:0000259" key="6">
    <source>
        <dbReference type="PROSITE" id="PS50943"/>
    </source>
</evidence>
<feature type="domain" description="HTH cro/C1-type" evidence="6">
    <location>
        <begin position="7"/>
        <end position="50"/>
    </location>
</feature>
<evidence type="ECO:0000256" key="1">
    <source>
        <dbReference type="ARBA" id="ARBA00022491"/>
    </source>
</evidence>
<organism evidence="7 8">
    <name type="scientific">Bordetella genomosp. 2</name>
    <dbReference type="NCBI Taxonomy" id="1983456"/>
    <lineage>
        <taxon>Bacteria</taxon>
        <taxon>Pseudomonadati</taxon>
        <taxon>Pseudomonadota</taxon>
        <taxon>Betaproteobacteria</taxon>
        <taxon>Burkholderiales</taxon>
        <taxon>Alcaligenaceae</taxon>
        <taxon>Bordetella</taxon>
    </lineage>
</organism>
<dbReference type="Gene3D" id="3.40.50.2300">
    <property type="match status" value="2"/>
</dbReference>
<protein>
    <submittedName>
        <fullName evidence="7">LacI family transcriptional regulator</fullName>
    </submittedName>
</protein>
<keyword evidence="2" id="KW-0805">Transcription regulation</keyword>
<evidence type="ECO:0000259" key="5">
    <source>
        <dbReference type="PROSITE" id="PS50932"/>
    </source>
</evidence>
<dbReference type="GO" id="GO:0000976">
    <property type="term" value="F:transcription cis-regulatory region binding"/>
    <property type="evidence" value="ECO:0007669"/>
    <property type="project" value="TreeGrafter"/>
</dbReference>
<dbReference type="PROSITE" id="PS50943">
    <property type="entry name" value="HTH_CROC1"/>
    <property type="match status" value="1"/>
</dbReference>
<dbReference type="SUPFAM" id="SSF47413">
    <property type="entry name" value="lambda repressor-like DNA-binding domains"/>
    <property type="match status" value="1"/>
</dbReference>
<accession>A0A261VEZ8</accession>
<dbReference type="CDD" id="cd06278">
    <property type="entry name" value="PBP1_LacI-like"/>
    <property type="match status" value="1"/>
</dbReference>
<comment type="caution">
    <text evidence="7">The sequence shown here is derived from an EMBL/GenBank/DDBJ whole genome shotgun (WGS) entry which is preliminary data.</text>
</comment>
<reference evidence="8" key="1">
    <citation type="submission" date="2017-05" db="EMBL/GenBank/DDBJ databases">
        <title>Complete and WGS of Bordetella genogroups.</title>
        <authorList>
            <person name="Spilker T."/>
            <person name="Lipuma J."/>
        </authorList>
    </citation>
    <scope>NUCLEOTIDE SEQUENCE [LARGE SCALE GENOMIC DNA]</scope>
    <source>
        <strain evidence="8">AU8256</strain>
    </source>
</reference>
<sequence length="333" mass="36454">MKKKPPTQKDVARFAGVSQAAVSRFISGHGSLSQEVRERIIKAVEMVNYRPDPLARGLSSGRFDIVAIVMANITNPWYPVVLEQITRELHTRGLQALLFNATPPHTVDDMMALVLQYRVRGVIITTATLSSHGAELCARRGVPVVQFNRYSSVGGAHSVSCDNVRGGRMAADVLLANGASEIGFIGGIPEVSTNRDRKRGFVEALAERGTSPIALVEREYTYDWGREAALAMLKRHPGVDALFCADDEIAAGAMDALRFGLGRRVPEDVQVLGFDDHPVASREAYRLTTIRQPVEVMIENALELLLGSASEPEMRVFPGEFVYRDSVPRPEAA</sequence>
<dbReference type="InterPro" id="IPR000843">
    <property type="entry name" value="HTH_LacI"/>
</dbReference>
<evidence type="ECO:0000256" key="2">
    <source>
        <dbReference type="ARBA" id="ARBA00023015"/>
    </source>
</evidence>
<dbReference type="Pfam" id="PF13377">
    <property type="entry name" value="Peripla_BP_3"/>
    <property type="match status" value="1"/>
</dbReference>
<dbReference type="GO" id="GO:0003700">
    <property type="term" value="F:DNA-binding transcription factor activity"/>
    <property type="evidence" value="ECO:0007669"/>
    <property type="project" value="TreeGrafter"/>
</dbReference>
<keyword evidence="3" id="KW-0238">DNA-binding</keyword>
<dbReference type="SUPFAM" id="SSF53822">
    <property type="entry name" value="Periplasmic binding protein-like I"/>
    <property type="match status" value="1"/>
</dbReference>
<name>A0A261VEZ8_9BORD</name>
<keyword evidence="1" id="KW-0678">Repressor</keyword>
<dbReference type="SMART" id="SM00354">
    <property type="entry name" value="HTH_LACI"/>
    <property type="match status" value="1"/>
</dbReference>
<feature type="domain" description="HTH lacI-type" evidence="5">
    <location>
        <begin position="6"/>
        <end position="60"/>
    </location>
</feature>
<proteinExistence type="predicted"/>
<dbReference type="PANTHER" id="PTHR30146">
    <property type="entry name" value="LACI-RELATED TRANSCRIPTIONAL REPRESSOR"/>
    <property type="match status" value="1"/>
</dbReference>